<evidence type="ECO:0000313" key="3">
    <source>
        <dbReference type="Proteomes" id="UP001165190"/>
    </source>
</evidence>
<reference evidence="2" key="1">
    <citation type="submission" date="2023-05" db="EMBL/GenBank/DDBJ databases">
        <title>Genome and transcriptome analyses reveal genes involved in the formation of fine ridges on petal epidermal cells in Hibiscus trionum.</title>
        <authorList>
            <person name="Koshimizu S."/>
            <person name="Masuda S."/>
            <person name="Ishii T."/>
            <person name="Shirasu K."/>
            <person name="Hoshino A."/>
            <person name="Arita M."/>
        </authorList>
    </citation>
    <scope>NUCLEOTIDE SEQUENCE</scope>
    <source>
        <strain evidence="2">Hamamatsu line</strain>
    </source>
</reference>
<dbReference type="EMBL" id="BSYR01000045">
    <property type="protein sequence ID" value="GMJ05950.1"/>
    <property type="molecule type" value="Genomic_DNA"/>
</dbReference>
<dbReference type="OrthoDB" id="271259at2759"/>
<dbReference type="PANTHER" id="PTHR33477">
    <property type="entry name" value="P-LOOP NTPASE DOMAIN-CONTAINING PROTEIN LPA1 HOMOLOG 1"/>
    <property type="match status" value="1"/>
</dbReference>
<evidence type="ECO:0008006" key="4">
    <source>
        <dbReference type="Google" id="ProtNLM"/>
    </source>
</evidence>
<accession>A0A9W7MNI9</accession>
<evidence type="ECO:0000313" key="2">
    <source>
        <dbReference type="EMBL" id="GMJ05950.1"/>
    </source>
</evidence>
<proteinExistence type="predicted"/>
<organism evidence="2 3">
    <name type="scientific">Hibiscus trionum</name>
    <name type="common">Flower of an hour</name>
    <dbReference type="NCBI Taxonomy" id="183268"/>
    <lineage>
        <taxon>Eukaryota</taxon>
        <taxon>Viridiplantae</taxon>
        <taxon>Streptophyta</taxon>
        <taxon>Embryophyta</taxon>
        <taxon>Tracheophyta</taxon>
        <taxon>Spermatophyta</taxon>
        <taxon>Magnoliopsida</taxon>
        <taxon>eudicotyledons</taxon>
        <taxon>Gunneridae</taxon>
        <taxon>Pentapetalae</taxon>
        <taxon>rosids</taxon>
        <taxon>malvids</taxon>
        <taxon>Malvales</taxon>
        <taxon>Malvaceae</taxon>
        <taxon>Malvoideae</taxon>
        <taxon>Hibiscus</taxon>
    </lineage>
</organism>
<feature type="region of interest" description="Disordered" evidence="1">
    <location>
        <begin position="1"/>
        <end position="21"/>
    </location>
</feature>
<dbReference type="Proteomes" id="UP001165190">
    <property type="component" value="Unassembled WGS sequence"/>
</dbReference>
<dbReference type="Pfam" id="PF13238">
    <property type="entry name" value="AAA_18"/>
    <property type="match status" value="1"/>
</dbReference>
<evidence type="ECO:0000256" key="1">
    <source>
        <dbReference type="SAM" id="MobiDB-lite"/>
    </source>
</evidence>
<sequence>MGECEKAMNNNNNSKGKGIAVRTRVEINQSDAGEDEDKITRSIRTAKFSPRNGSSKYDFVKVKVWLGKNADHYYVLSRFLLSRMLTVTKIPNHIAVKIALELKKLLIDNSLLDISQSDLEANLFKLMERQGYGLEYVNRYKMMTRFHHQRVPLVILVCGTSCVGKSTIATQLAQRLNLPNVLQTDMVYELLRTSTDAPLASTPVWARKFSSSEELITEFCRECRIVRKGLNGDLKKAMKDGKPIIIEGIHLDPSIYLINDELKTPTSVHGPSPLSMVSDDKSAVQMENNLTTTSQSNTENVQNHPVYVAEDVSADKVNTVSESVNPIALATASGGKGEAVKVPEGNGNTASKEKSRPKPIVIPIVLKMSEFDHKALLEERIATHTLGGKFPVQDTDSLITNLKTIQNYLCSFKSQGLTVVNLSATTFSQTLDWLHGYLLQSWDEGMKYYGCD</sequence>
<keyword evidence="3" id="KW-1185">Reference proteome</keyword>
<name>A0A9W7MNI9_HIBTR</name>
<protein>
    <recommendedName>
        <fullName evidence="4">2-phosphoglycerate kinase</fullName>
    </recommendedName>
</protein>
<gene>
    <name evidence="2" type="ORF">HRI_004264200</name>
</gene>
<dbReference type="Gene3D" id="3.40.50.300">
    <property type="entry name" value="P-loop containing nucleotide triphosphate hydrolases"/>
    <property type="match status" value="1"/>
</dbReference>
<comment type="caution">
    <text evidence="2">The sequence shown here is derived from an EMBL/GenBank/DDBJ whole genome shotgun (WGS) entry which is preliminary data.</text>
</comment>
<dbReference type="InterPro" id="IPR027417">
    <property type="entry name" value="P-loop_NTPase"/>
</dbReference>
<dbReference type="AlphaFoldDB" id="A0A9W7MNI9"/>
<dbReference type="PANTHER" id="PTHR33477:SF2">
    <property type="entry name" value="2-PHOSPHOGLYCERATE KINASE"/>
    <property type="match status" value="1"/>
</dbReference>
<dbReference type="SUPFAM" id="SSF52540">
    <property type="entry name" value="P-loop containing nucleoside triphosphate hydrolases"/>
    <property type="match status" value="1"/>
</dbReference>